<dbReference type="Gene3D" id="2.60.40.1910">
    <property type="match status" value="1"/>
</dbReference>
<accession>A0ABY3RMA1</accession>
<dbReference type="InterPro" id="IPR027268">
    <property type="entry name" value="Peptidase_M4/M1_CTD_sf"/>
</dbReference>
<feature type="domain" description="ERAP1-like C-terminal" evidence="11">
    <location>
        <begin position="521"/>
        <end position="821"/>
    </location>
</feature>
<keyword evidence="8 9" id="KW-0482">Metalloprotease</keyword>
<evidence type="ECO:0000256" key="4">
    <source>
        <dbReference type="ARBA" id="ARBA00022670"/>
    </source>
</evidence>
<comment type="cofactor">
    <cofactor evidence="9">
        <name>Zn(2+)</name>
        <dbReference type="ChEBI" id="CHEBI:29105"/>
    </cofactor>
    <text evidence="9">Binds 1 zinc ion per subunit.</text>
</comment>
<dbReference type="InterPro" id="IPR050344">
    <property type="entry name" value="Peptidase_M1_aminopeptidases"/>
</dbReference>
<name>A0ABY3RMA1_9BRAD</name>
<dbReference type="InterPro" id="IPR034016">
    <property type="entry name" value="M1_APN-typ"/>
</dbReference>
<evidence type="ECO:0000313" key="13">
    <source>
        <dbReference type="EMBL" id="UFZ08025.1"/>
    </source>
</evidence>
<evidence type="ECO:0000256" key="3">
    <source>
        <dbReference type="ARBA" id="ARBA00022438"/>
    </source>
</evidence>
<evidence type="ECO:0000313" key="14">
    <source>
        <dbReference type="Proteomes" id="UP001431010"/>
    </source>
</evidence>
<evidence type="ECO:0000256" key="6">
    <source>
        <dbReference type="ARBA" id="ARBA00022801"/>
    </source>
</evidence>
<dbReference type="PRINTS" id="PR00756">
    <property type="entry name" value="ALADIPTASE"/>
</dbReference>
<dbReference type="SUPFAM" id="SSF63737">
    <property type="entry name" value="Leukotriene A4 hydrolase N-terminal domain"/>
    <property type="match status" value="1"/>
</dbReference>
<evidence type="ECO:0000256" key="8">
    <source>
        <dbReference type="ARBA" id="ARBA00023049"/>
    </source>
</evidence>
<sequence>MERNQLPSNIHPTHYDIYIRPDPGFFVQSDLRLRFEGAVQIKIEVVEATSEVMLNATELTLHRALLDGEDSAAIVTNDVDQTATLVFGQTIPVGTHVLSIDYTGKIALGAQGLFVSEYDTPTGRKRLLVTQFEAGDARRFVPCWDEPARKATFTVAVAAPSNKLTVSNMPIETVSTLDDDRQYVRFRKTPRMSTYLLFLCIGDLERISTVSGATVISLVAKAGSAEDGRFALDSAARLLEFYNDYFGVPYPLPKLDMIAAPGAGGFSAMENWGAILYFEDQLLLNPEWSTESNRQRVFVVIAHEMAHQWFGNLVTMEWWDNLWLNEGFASWMESKATDQFHPDWMNWLQSEFDLQRAMRQDAKHTTHPVVQPVVSVEQAAFDDITYRKGRAVIRMIENFVGPEAFRSGVQAYMKRYGYKNTVTDNLWDELEKASGKKIKQIAADFTTKPGIPLILVESETTGTGGVEICVRERRFAVDDSADEPATWTVPVYASAIGARDPVLTLVHGDQTKLLVPGAVPIKLNSGQTVYYRVKYDSGYSELVNALDRLAPADQLGLLNDAWAIGEAGAVTISNYLDLTLKLTPSTDRVVWRQAIETLLAIDSLYDPGARRNAFRAFARSCLQAVFAGIGWGRKTTETDNETVLREFLITGLAQLDDLDVKLEAQRRFAAYAGPPVDPSTLPAAIRRPALVAAAISADTNLYGRLYDLAKSTTDSFGKDQLFLALASTEDAALAQRSLDIALGDDPAKTTGPKMIQRVAVTHADLAWHFALTNLPKINERLDELQQLSFVPSLTAASRSPQVLEELQRYITEKVRPNSRKSAERYVADLTFRLQVIGRLLPAVDTWLTTHR</sequence>
<dbReference type="EC" id="3.4.11.-" evidence="9"/>
<dbReference type="RefSeq" id="WP_231327474.1">
    <property type="nucleotide sequence ID" value="NZ_CP088156.1"/>
</dbReference>
<evidence type="ECO:0000256" key="9">
    <source>
        <dbReference type="RuleBase" id="RU364040"/>
    </source>
</evidence>
<dbReference type="SUPFAM" id="SSF55486">
    <property type="entry name" value="Metalloproteases ('zincins'), catalytic domain"/>
    <property type="match status" value="1"/>
</dbReference>
<evidence type="ECO:0000256" key="1">
    <source>
        <dbReference type="ARBA" id="ARBA00000098"/>
    </source>
</evidence>
<reference evidence="13" key="1">
    <citation type="journal article" date="2024" name="Antonie Van Leeuwenhoek">
        <title>Bradyrhizobium ontarionense sp. nov., a novel bacterial symbiont isolated from Aeschynomene indica (Indian jointvetch), harbours photosynthesis, nitrogen fixation and nitrous oxide (N2O) reductase genes.</title>
        <authorList>
            <person name="Bromfield E.S.P."/>
            <person name="Cloutier S."/>
        </authorList>
    </citation>
    <scope>NUCLEOTIDE SEQUENCE</scope>
    <source>
        <strain evidence="13">A19</strain>
    </source>
</reference>
<comment type="similarity">
    <text evidence="2 9">Belongs to the peptidase M1 family.</text>
</comment>
<comment type="catalytic activity">
    <reaction evidence="1">
        <text>Release of an N-terminal amino acid, Xaa-|-Yaa- from a peptide, amide or arylamide. Xaa is preferably Ala, but may be most amino acids including Pro (slow action). When a terminal hydrophobic residue is followed by a prolyl residue, the two may be released as an intact Xaa-Pro dipeptide.</text>
        <dbReference type="EC" id="3.4.11.2"/>
    </reaction>
</comment>
<dbReference type="PANTHER" id="PTHR11533">
    <property type="entry name" value="PROTEASE M1 ZINC METALLOPROTEASE"/>
    <property type="match status" value="1"/>
</dbReference>
<dbReference type="CDD" id="cd09601">
    <property type="entry name" value="M1_APN-Q_like"/>
    <property type="match status" value="1"/>
</dbReference>
<evidence type="ECO:0000259" key="10">
    <source>
        <dbReference type="Pfam" id="PF01433"/>
    </source>
</evidence>
<dbReference type="EMBL" id="CP088156">
    <property type="protein sequence ID" value="UFZ08025.1"/>
    <property type="molecule type" value="Genomic_DNA"/>
</dbReference>
<dbReference type="Gene3D" id="1.10.390.10">
    <property type="entry name" value="Neutral Protease Domain 2"/>
    <property type="match status" value="1"/>
</dbReference>
<evidence type="ECO:0000259" key="12">
    <source>
        <dbReference type="Pfam" id="PF17900"/>
    </source>
</evidence>
<dbReference type="InterPro" id="IPR045357">
    <property type="entry name" value="Aminopeptidase_N-like_N"/>
</dbReference>
<dbReference type="Pfam" id="PF17900">
    <property type="entry name" value="Peptidase_M1_N"/>
    <property type="match status" value="1"/>
</dbReference>
<feature type="domain" description="Peptidase M1 membrane alanine aminopeptidase" evidence="10">
    <location>
        <begin position="230"/>
        <end position="443"/>
    </location>
</feature>
<keyword evidence="14" id="KW-1185">Reference proteome</keyword>
<feature type="domain" description="Aminopeptidase N-like N-terminal" evidence="12">
    <location>
        <begin position="11"/>
        <end position="196"/>
    </location>
</feature>
<dbReference type="Gene3D" id="1.25.50.20">
    <property type="match status" value="1"/>
</dbReference>
<keyword evidence="3 9" id="KW-0031">Aminopeptidase</keyword>
<evidence type="ECO:0000259" key="11">
    <source>
        <dbReference type="Pfam" id="PF11838"/>
    </source>
</evidence>
<organism evidence="13 14">
    <name type="scientific">Bradyrhizobium ontarionense</name>
    <dbReference type="NCBI Taxonomy" id="2898149"/>
    <lineage>
        <taxon>Bacteria</taxon>
        <taxon>Pseudomonadati</taxon>
        <taxon>Pseudomonadota</taxon>
        <taxon>Alphaproteobacteria</taxon>
        <taxon>Hyphomicrobiales</taxon>
        <taxon>Nitrobacteraceae</taxon>
        <taxon>Bradyrhizobium</taxon>
    </lineage>
</organism>
<keyword evidence="6 9" id="KW-0378">Hydrolase</keyword>
<gene>
    <name evidence="13" type="ORF">LQG66_17755</name>
</gene>
<evidence type="ECO:0000256" key="2">
    <source>
        <dbReference type="ARBA" id="ARBA00010136"/>
    </source>
</evidence>
<dbReference type="InterPro" id="IPR024571">
    <property type="entry name" value="ERAP1-like_C_dom"/>
</dbReference>
<dbReference type="InterPro" id="IPR001930">
    <property type="entry name" value="Peptidase_M1"/>
</dbReference>
<dbReference type="InterPro" id="IPR014782">
    <property type="entry name" value="Peptidase_M1_dom"/>
</dbReference>
<evidence type="ECO:0000256" key="7">
    <source>
        <dbReference type="ARBA" id="ARBA00022833"/>
    </source>
</evidence>
<dbReference type="Proteomes" id="UP001431010">
    <property type="component" value="Chromosome"/>
</dbReference>
<dbReference type="Pfam" id="PF11838">
    <property type="entry name" value="ERAP1_C"/>
    <property type="match status" value="1"/>
</dbReference>
<protein>
    <recommendedName>
        <fullName evidence="9">Aminopeptidase</fullName>
        <ecNumber evidence="9">3.4.11.-</ecNumber>
    </recommendedName>
</protein>
<keyword evidence="7 9" id="KW-0862">Zinc</keyword>
<dbReference type="PANTHER" id="PTHR11533:SF174">
    <property type="entry name" value="PUROMYCIN-SENSITIVE AMINOPEPTIDASE-RELATED"/>
    <property type="match status" value="1"/>
</dbReference>
<dbReference type="Gene3D" id="2.60.40.1730">
    <property type="entry name" value="tricorn interacting facor f3 domain"/>
    <property type="match status" value="1"/>
</dbReference>
<keyword evidence="5 9" id="KW-0479">Metal-binding</keyword>
<dbReference type="Pfam" id="PF01433">
    <property type="entry name" value="Peptidase_M1"/>
    <property type="match status" value="1"/>
</dbReference>
<proteinExistence type="inferred from homology"/>
<keyword evidence="4 9" id="KW-0645">Protease</keyword>
<evidence type="ECO:0000256" key="5">
    <source>
        <dbReference type="ARBA" id="ARBA00022723"/>
    </source>
</evidence>
<dbReference type="InterPro" id="IPR042097">
    <property type="entry name" value="Aminopeptidase_N-like_N_sf"/>
</dbReference>